<dbReference type="PANTHER" id="PTHR44858:SF1">
    <property type="entry name" value="UDP-N-ACETYLGLUCOSAMINE--PEPTIDE N-ACETYLGLUCOSAMINYLTRANSFERASE SPINDLY-RELATED"/>
    <property type="match status" value="1"/>
</dbReference>
<feature type="repeat" description="TPR" evidence="3">
    <location>
        <begin position="323"/>
        <end position="356"/>
    </location>
</feature>
<evidence type="ECO:0000313" key="7">
    <source>
        <dbReference type="Proteomes" id="UP000692954"/>
    </source>
</evidence>
<evidence type="ECO:0000256" key="4">
    <source>
        <dbReference type="SAM" id="Coils"/>
    </source>
</evidence>
<dbReference type="SMART" id="SM00028">
    <property type="entry name" value="TPR"/>
    <property type="match status" value="10"/>
</dbReference>
<dbReference type="PANTHER" id="PTHR44858">
    <property type="entry name" value="TETRATRICOPEPTIDE REPEAT PROTEIN 6"/>
    <property type="match status" value="1"/>
</dbReference>
<feature type="repeat" description="TPR" evidence="3">
    <location>
        <begin position="427"/>
        <end position="460"/>
    </location>
</feature>
<organism evidence="6 7">
    <name type="scientific">Paramecium sonneborni</name>
    <dbReference type="NCBI Taxonomy" id="65129"/>
    <lineage>
        <taxon>Eukaryota</taxon>
        <taxon>Sar</taxon>
        <taxon>Alveolata</taxon>
        <taxon>Ciliophora</taxon>
        <taxon>Intramacronucleata</taxon>
        <taxon>Oligohymenophorea</taxon>
        <taxon>Peniculida</taxon>
        <taxon>Parameciidae</taxon>
        <taxon>Paramecium</taxon>
    </lineage>
</organism>
<evidence type="ECO:0000313" key="6">
    <source>
        <dbReference type="EMBL" id="CAD8101860.1"/>
    </source>
</evidence>
<sequence>MGVSQYLKISDIEIFLQISLFSLISEVSYHLTYFWKQVLQFIMTFEQIIQQNQCDNSLSFTHVLKLVIQKQANIYIVIFFKQYSKKMLTRPPMLRESRHTKNNYKEPSTIVLKLGSQPNVGKLPPKVLQQNPTTEVRRIKNKSISQHINGNGIHQQANYYKQPNKRVIYDSTNCLNSQINRSSSNRIKKIHSVSSHNYESFIQNLEDHSRNNIIYNEITTSTELNEGKKLFTDNKIEEALKTFQNYLSKYGLNPEALYLSGLCYMSLDQEDKYIEQFQTLIKTFPTFKRNVYMYLALSLKKNNLINDAINVISQGIYQFNRYFEAIIFRAKLFLKQKNYEKAIKDFYSAMQINSKKPVCYVGLSDCFKQINKIQQAIEELNKALEFEEFSKQKSIILKRFTIYLDIKDFEKATQDMKILLEICENDSEVYYFKGILMQKQKRIQDALLAFEQSIKFNSQKKPVTKALYEIVRIKIEQNDYYSAQHELDRAAYLDVDKTQLQKFELFVGGAIYLMKRKFEEGTHMLTEMITKNHQSDSLKFQAHQYRAYGYFCLSKYNLANQDLELYQENLLEKASLYNKLLCHGIIKYEDNELEQSKREFLQAHKILPNKMEPLFYQAIILIKRYCSSLEKISEENRIMYLKDALDLLERAAKNCEQSNLLFYKGIIHFALGNIDQSALDLEQAIEKSEDNQAQHYYVRGLLQCQRQLFKQAVNDFSICLSLDQNHSESYLNRCKLLTMMGDVATAYLDLQKYIELREQYTINYHTVGILYFLIGAYDEAIQAFDNCKSLQGYYEKVKVLIYGKELNQALNELSNIITEMHNQEAIIDKQVLTILKETSQQISTKILEDSINTISQILKTQQEGLIFRQSDIYFYKGLFYTYLGQYLKAKQCLRFSYDLKEKEIKKSRNKSLINQNSLEDFDFTNKTYNIYEHLYNCAIIEVILGNLEEAFETLTLLHEHLTQIEFRVQLQILMELLRDDQQDNPPEEEFQKIQEFQLFPQHNRLCSIYPSIKLPLKKYSVEIRLSFCLPIVEFPSQPILFDEQLLQKISPKVVENKPEAPWIKRSSEGVIFTDNIQFIDDLDLLSTFRKQETEETQQEINNFQDENDITQLKDKLKLDDQITKKLNSILQKKIEE</sequence>
<keyword evidence="2 3" id="KW-0802">TPR repeat</keyword>
<keyword evidence="7" id="KW-1185">Reference proteome</keyword>
<evidence type="ECO:0000256" key="3">
    <source>
        <dbReference type="PROSITE-ProRule" id="PRU00339"/>
    </source>
</evidence>
<dbReference type="Proteomes" id="UP000692954">
    <property type="component" value="Unassembled WGS sequence"/>
</dbReference>
<name>A0A8S1PF24_9CILI</name>
<evidence type="ECO:0000256" key="2">
    <source>
        <dbReference type="ARBA" id="ARBA00022803"/>
    </source>
</evidence>
<feature type="coiled-coil region" evidence="4">
    <location>
        <begin position="363"/>
        <end position="390"/>
    </location>
</feature>
<dbReference type="PROSITE" id="PS50897">
    <property type="entry name" value="CTLH"/>
    <property type="match status" value="1"/>
</dbReference>
<dbReference type="PROSITE" id="PS50005">
    <property type="entry name" value="TPR"/>
    <property type="match status" value="2"/>
</dbReference>
<keyword evidence="4" id="KW-0175">Coiled coil</keyword>
<dbReference type="InterPro" id="IPR019734">
    <property type="entry name" value="TPR_rpt"/>
</dbReference>
<reference evidence="6" key="1">
    <citation type="submission" date="2021-01" db="EMBL/GenBank/DDBJ databases">
        <authorList>
            <consortium name="Genoscope - CEA"/>
            <person name="William W."/>
        </authorList>
    </citation>
    <scope>NUCLEOTIDE SEQUENCE</scope>
</reference>
<evidence type="ECO:0000259" key="5">
    <source>
        <dbReference type="PROSITE" id="PS50897"/>
    </source>
</evidence>
<dbReference type="EMBL" id="CAJJDN010000076">
    <property type="protein sequence ID" value="CAD8101860.1"/>
    <property type="molecule type" value="Genomic_DNA"/>
</dbReference>
<gene>
    <name evidence="6" type="ORF">PSON_ATCC_30995.1.T0760219</name>
</gene>
<dbReference type="AlphaFoldDB" id="A0A8S1PF24"/>
<evidence type="ECO:0000256" key="1">
    <source>
        <dbReference type="ARBA" id="ARBA00022737"/>
    </source>
</evidence>
<dbReference type="Pfam" id="PF13174">
    <property type="entry name" value="TPR_6"/>
    <property type="match status" value="1"/>
</dbReference>
<feature type="domain" description="CTLH" evidence="5">
    <location>
        <begin position="945"/>
        <end position="984"/>
    </location>
</feature>
<protein>
    <recommendedName>
        <fullName evidence="5">CTLH domain-containing protein</fullName>
    </recommendedName>
</protein>
<accession>A0A8S1PF24</accession>
<dbReference type="OrthoDB" id="1926212at2759"/>
<proteinExistence type="predicted"/>
<dbReference type="InterPro" id="IPR050498">
    <property type="entry name" value="Ycf3"/>
</dbReference>
<comment type="caution">
    <text evidence="6">The sequence shown here is derived from an EMBL/GenBank/DDBJ whole genome shotgun (WGS) entry which is preliminary data.</text>
</comment>
<keyword evidence="1" id="KW-0677">Repeat</keyword>
<dbReference type="InterPro" id="IPR006595">
    <property type="entry name" value="CTLH_C"/>
</dbReference>